<dbReference type="CDD" id="cd08377">
    <property type="entry name" value="C2C_MCTP_PRT"/>
    <property type="match status" value="1"/>
</dbReference>
<keyword evidence="20" id="KW-1185">Reference proteome</keyword>
<dbReference type="GO" id="GO:0030672">
    <property type="term" value="C:synaptic vesicle membrane"/>
    <property type="evidence" value="ECO:0007669"/>
    <property type="project" value="UniProtKB-SubCell"/>
</dbReference>
<evidence type="ECO:0000256" key="16">
    <source>
        <dbReference type="SAM" id="MobiDB-lite"/>
    </source>
</evidence>
<feature type="compositionally biased region" description="Low complexity" evidence="16">
    <location>
        <begin position="89"/>
        <end position="99"/>
    </location>
</feature>
<dbReference type="GO" id="GO:0055037">
    <property type="term" value="C:recycling endosome"/>
    <property type="evidence" value="ECO:0007669"/>
    <property type="project" value="UniProtKB-SubCell"/>
</dbReference>
<dbReference type="GO" id="GO:0046928">
    <property type="term" value="P:regulation of neurotransmitter secretion"/>
    <property type="evidence" value="ECO:0007669"/>
    <property type="project" value="TreeGrafter"/>
</dbReference>
<gene>
    <name evidence="19" type="primary">mctp1a</name>
</gene>
<dbReference type="CDD" id="cd04042">
    <property type="entry name" value="C2A_MCTP_PRT"/>
    <property type="match status" value="1"/>
</dbReference>
<keyword evidence="10" id="KW-0106">Calcium</keyword>
<evidence type="ECO:0000256" key="10">
    <source>
        <dbReference type="ARBA" id="ARBA00022837"/>
    </source>
</evidence>
<evidence type="ECO:0000256" key="4">
    <source>
        <dbReference type="ARBA" id="ARBA00007923"/>
    </source>
</evidence>
<proteinExistence type="inferred from homology"/>
<keyword evidence="12" id="KW-0770">Synapse</keyword>
<keyword evidence="11 17" id="KW-1133">Transmembrane helix</keyword>
<dbReference type="SUPFAM" id="SSF49562">
    <property type="entry name" value="C2 domain (Calcium/lipid-binding domain, CaLB)"/>
    <property type="match status" value="3"/>
</dbReference>
<feature type="domain" description="C2" evidence="18">
    <location>
        <begin position="93"/>
        <end position="208"/>
    </location>
</feature>
<dbReference type="AlphaFoldDB" id="A0A4W3K8Z2"/>
<feature type="domain" description="C2" evidence="18">
    <location>
        <begin position="237"/>
        <end position="354"/>
    </location>
</feature>
<keyword evidence="5 17" id="KW-0812">Transmembrane</keyword>
<reference evidence="19" key="4">
    <citation type="submission" date="2025-08" db="UniProtKB">
        <authorList>
            <consortium name="Ensembl"/>
        </authorList>
    </citation>
    <scope>IDENTIFICATION</scope>
</reference>
<accession>A0A4W3K8Z2</accession>
<feature type="compositionally biased region" description="Basic residues" evidence="16">
    <location>
        <begin position="78"/>
        <end position="88"/>
    </location>
</feature>
<evidence type="ECO:0000256" key="3">
    <source>
        <dbReference type="ARBA" id="ARBA00004644"/>
    </source>
</evidence>
<reference evidence="19" key="5">
    <citation type="submission" date="2025-09" db="UniProtKB">
        <authorList>
            <consortium name="Ensembl"/>
        </authorList>
    </citation>
    <scope>IDENTIFICATION</scope>
</reference>
<dbReference type="PROSITE" id="PS50004">
    <property type="entry name" value="C2"/>
    <property type="match status" value="3"/>
</dbReference>
<dbReference type="SMART" id="SM00239">
    <property type="entry name" value="C2"/>
    <property type="match status" value="3"/>
</dbReference>
<dbReference type="FunFam" id="2.60.40.150:FF:000019">
    <property type="entry name" value="Multiple C2 and transmembrane domain-containing protein 2 isoform 1"/>
    <property type="match status" value="1"/>
</dbReference>
<dbReference type="GeneTree" id="ENSGT00940000156031"/>
<keyword evidence="8" id="KW-0967">Endosome</keyword>
<comment type="subcellular location">
    <subcellularLocation>
        <location evidence="3">Cytoplasmic vesicle</location>
        <location evidence="3">Secretory vesicle</location>
        <location evidence="3">Synaptic vesicle membrane</location>
        <topology evidence="3">Multi-pass membrane protein</topology>
    </subcellularLocation>
    <subcellularLocation>
        <location evidence="2">Endoplasmic reticulum membrane</location>
    </subcellularLocation>
    <subcellularLocation>
        <location evidence="1">Recycling endosome</location>
    </subcellularLocation>
</comment>
<evidence type="ECO:0000256" key="5">
    <source>
        <dbReference type="ARBA" id="ARBA00022692"/>
    </source>
</evidence>
<evidence type="ECO:0000313" key="20">
    <source>
        <dbReference type="Proteomes" id="UP000314986"/>
    </source>
</evidence>
<dbReference type="FunFam" id="2.60.40.150:FF:000068">
    <property type="entry name" value="multiple C2 and transmembrane domain-containing protein 1 isoform X2"/>
    <property type="match status" value="1"/>
</dbReference>
<evidence type="ECO:0000256" key="14">
    <source>
        <dbReference type="ARBA" id="ARBA00023329"/>
    </source>
</evidence>
<feature type="transmembrane region" description="Helical" evidence="17">
    <location>
        <begin position="694"/>
        <end position="722"/>
    </location>
</feature>
<dbReference type="Proteomes" id="UP000314986">
    <property type="component" value="Unassembled WGS sequence"/>
</dbReference>
<evidence type="ECO:0000256" key="11">
    <source>
        <dbReference type="ARBA" id="ARBA00022989"/>
    </source>
</evidence>
<evidence type="ECO:0000256" key="2">
    <source>
        <dbReference type="ARBA" id="ARBA00004586"/>
    </source>
</evidence>
<sequence>MIAGKNPTPCSPACGGISTNPDLCSWAPNRDRMGRATRRRVLDRVFSSSQPNLCCSGPATAGGSGGVRLEQVTPHPPAPRRRRRRRRPTGNNMLGTSNTNLTSTSTVIYQLKILLKSGHNLAVRDRGGTSDPYVKFKIAGKEVFRSKTIHKNLNPVWNEETTLLIENIAEPLYVKVYDYDFGLQDDFMGSAYLDLSKLELKRLTDVTLNLKDPSYPTQALGSLFMTVILVSREIDLKNTNIRLLQAYKKDQLWKGIVGITLVKGQNLKSMDPNGLSDPYVKFKLGCQKYKSKTVLKSLNPEWREHFDFLLGDEKEEIVEITVWDKDSRKKDDFIGRCQINLSGLSREHTHKLELNLSEGNGRLVLLLTLTASPPVDIADTSVSKLEEEQQHKAIRRRYSLSKSFFNLRDIGFASVKIIRAEGLMVADVIGSSDPFCVIELNNDRLQTHTIHRSLNPIWNKVFTFNIKDIHSALELTVYDEDRDRTADFLGKVAIPLLSIQNGEERAYVLKNKNLTGPTKGVIYLEMEVIFNVIKASIRTITPKEEKYIEEEQRISKELLQKHYYRVKRCLLVIINTGRFLNSCFDWESPQRSLTAFLIFLVLVWNFELYMIPLIILLLMVYNYALLAMGKDNRTISMNLMEYEEDDGVKETERKGLIDKLYAIQDICVTVQNGLDEAASLYERVKNTFNWTVPFLSWLAVFVLTVGTLLIYFVPLRYVILIWGIHKFTKKLRNPYLIDNNELLDFLSRVHSDVQVVCSISIYLDYCFLSLTRIPNSALAVSCLRAAQYYCNMLYQSDAMWI</sequence>
<dbReference type="GO" id="GO:0005509">
    <property type="term" value="F:calcium ion binding"/>
    <property type="evidence" value="ECO:0007669"/>
    <property type="project" value="TreeGrafter"/>
</dbReference>
<keyword evidence="13 17" id="KW-0472">Membrane</keyword>
<reference evidence="20" key="1">
    <citation type="journal article" date="2006" name="Science">
        <title>Ancient noncoding elements conserved in the human genome.</title>
        <authorList>
            <person name="Venkatesh B."/>
            <person name="Kirkness E.F."/>
            <person name="Loh Y.H."/>
            <person name="Halpern A.L."/>
            <person name="Lee A.P."/>
            <person name="Johnson J."/>
            <person name="Dandona N."/>
            <person name="Viswanathan L.D."/>
            <person name="Tay A."/>
            <person name="Venter J.C."/>
            <person name="Strausberg R.L."/>
            <person name="Brenner S."/>
        </authorList>
    </citation>
    <scope>NUCLEOTIDE SEQUENCE [LARGE SCALE GENOMIC DNA]</scope>
</reference>
<evidence type="ECO:0000313" key="19">
    <source>
        <dbReference type="Ensembl" id="ENSCMIP00000040945.1"/>
    </source>
</evidence>
<evidence type="ECO:0000256" key="6">
    <source>
        <dbReference type="ARBA" id="ARBA00022723"/>
    </source>
</evidence>
<dbReference type="InterPro" id="IPR000008">
    <property type="entry name" value="C2_dom"/>
</dbReference>
<dbReference type="CDD" id="cd08376">
    <property type="entry name" value="C2B_MCTP_PRT"/>
    <property type="match status" value="1"/>
</dbReference>
<keyword evidence="14" id="KW-0968">Cytoplasmic vesicle</keyword>
<dbReference type="STRING" id="7868.ENSCMIP00000040945"/>
<comment type="similarity">
    <text evidence="4">Belongs to the MCTP family.</text>
</comment>
<dbReference type="Pfam" id="PF00168">
    <property type="entry name" value="C2"/>
    <property type="match status" value="3"/>
</dbReference>
<feature type="domain" description="C2" evidence="18">
    <location>
        <begin position="399"/>
        <end position="509"/>
    </location>
</feature>
<keyword evidence="6" id="KW-0479">Metal-binding</keyword>
<dbReference type="GO" id="GO:0005789">
    <property type="term" value="C:endoplasmic reticulum membrane"/>
    <property type="evidence" value="ECO:0007669"/>
    <property type="project" value="UniProtKB-SubCell"/>
</dbReference>
<dbReference type="FunFam" id="2.60.40.150:FF:000050">
    <property type="entry name" value="Multiple C2 and transmembrane domain containing 1"/>
    <property type="match status" value="1"/>
</dbReference>
<dbReference type="Ensembl" id="ENSCMIT00000041524.1">
    <property type="protein sequence ID" value="ENSCMIP00000040945.1"/>
    <property type="gene ID" value="ENSCMIG00000017020.1"/>
</dbReference>
<reference evidence="20" key="3">
    <citation type="journal article" date="2014" name="Nature">
        <title>Elephant shark genome provides unique insights into gnathostome evolution.</title>
        <authorList>
            <consortium name="International Elephant Shark Genome Sequencing Consortium"/>
            <person name="Venkatesh B."/>
            <person name="Lee A.P."/>
            <person name="Ravi V."/>
            <person name="Maurya A.K."/>
            <person name="Lian M.M."/>
            <person name="Swann J.B."/>
            <person name="Ohta Y."/>
            <person name="Flajnik M.F."/>
            <person name="Sutoh Y."/>
            <person name="Kasahara M."/>
            <person name="Hoon S."/>
            <person name="Gangu V."/>
            <person name="Roy S.W."/>
            <person name="Irimia M."/>
            <person name="Korzh V."/>
            <person name="Kondrychyn I."/>
            <person name="Lim Z.W."/>
            <person name="Tay B.H."/>
            <person name="Tohari S."/>
            <person name="Kong K.W."/>
            <person name="Ho S."/>
            <person name="Lorente-Galdos B."/>
            <person name="Quilez J."/>
            <person name="Marques-Bonet T."/>
            <person name="Raney B.J."/>
            <person name="Ingham P.W."/>
            <person name="Tay A."/>
            <person name="Hillier L.W."/>
            <person name="Minx P."/>
            <person name="Boehm T."/>
            <person name="Wilson R.K."/>
            <person name="Brenner S."/>
            <person name="Warren W.C."/>
        </authorList>
    </citation>
    <scope>NUCLEOTIDE SEQUENCE [LARGE SCALE GENOMIC DNA]</scope>
</reference>
<evidence type="ECO:0000259" key="18">
    <source>
        <dbReference type="PROSITE" id="PS50004"/>
    </source>
</evidence>
<dbReference type="PANTHER" id="PTHR45911">
    <property type="entry name" value="C2 DOMAIN-CONTAINING PROTEIN"/>
    <property type="match status" value="1"/>
</dbReference>
<dbReference type="InterPro" id="IPR035892">
    <property type="entry name" value="C2_domain_sf"/>
</dbReference>
<evidence type="ECO:0000256" key="17">
    <source>
        <dbReference type="SAM" id="Phobius"/>
    </source>
</evidence>
<evidence type="ECO:0000256" key="7">
    <source>
        <dbReference type="ARBA" id="ARBA00022737"/>
    </source>
</evidence>
<dbReference type="PRINTS" id="PR00360">
    <property type="entry name" value="C2DOMAIN"/>
</dbReference>
<evidence type="ECO:0000256" key="8">
    <source>
        <dbReference type="ARBA" id="ARBA00022753"/>
    </source>
</evidence>
<organism evidence="19 20">
    <name type="scientific">Callorhinchus milii</name>
    <name type="common">Ghost shark</name>
    <dbReference type="NCBI Taxonomy" id="7868"/>
    <lineage>
        <taxon>Eukaryota</taxon>
        <taxon>Metazoa</taxon>
        <taxon>Chordata</taxon>
        <taxon>Craniata</taxon>
        <taxon>Vertebrata</taxon>
        <taxon>Chondrichthyes</taxon>
        <taxon>Holocephali</taxon>
        <taxon>Chimaeriformes</taxon>
        <taxon>Callorhinchidae</taxon>
        <taxon>Callorhinchus</taxon>
    </lineage>
</organism>
<evidence type="ECO:0000256" key="12">
    <source>
        <dbReference type="ARBA" id="ARBA00023018"/>
    </source>
</evidence>
<name>A0A4W3K8Z2_CALMI</name>
<protein>
    <recommendedName>
        <fullName evidence="15">Multiple C2 and transmembrane domain-containing protein 1</fullName>
    </recommendedName>
</protein>
<evidence type="ECO:0000256" key="1">
    <source>
        <dbReference type="ARBA" id="ARBA00004172"/>
    </source>
</evidence>
<feature type="region of interest" description="Disordered" evidence="16">
    <location>
        <begin position="57"/>
        <end position="99"/>
    </location>
</feature>
<evidence type="ECO:0000256" key="15">
    <source>
        <dbReference type="ARBA" id="ARBA00074931"/>
    </source>
</evidence>
<dbReference type="InParanoid" id="A0A4W3K8Z2"/>
<feature type="transmembrane region" description="Helical" evidence="17">
    <location>
        <begin position="596"/>
        <end position="621"/>
    </location>
</feature>
<dbReference type="PANTHER" id="PTHR45911:SF3">
    <property type="entry name" value="DYSFERLIN-RELATED"/>
    <property type="match status" value="1"/>
</dbReference>
<evidence type="ECO:0000256" key="9">
    <source>
        <dbReference type="ARBA" id="ARBA00022824"/>
    </source>
</evidence>
<reference evidence="20" key="2">
    <citation type="journal article" date="2007" name="PLoS Biol.">
        <title>Survey sequencing and comparative analysis of the elephant shark (Callorhinchus milii) genome.</title>
        <authorList>
            <person name="Venkatesh B."/>
            <person name="Kirkness E.F."/>
            <person name="Loh Y.H."/>
            <person name="Halpern A.L."/>
            <person name="Lee A.P."/>
            <person name="Johnson J."/>
            <person name="Dandona N."/>
            <person name="Viswanathan L.D."/>
            <person name="Tay A."/>
            <person name="Venter J.C."/>
            <person name="Strausberg R.L."/>
            <person name="Brenner S."/>
        </authorList>
    </citation>
    <scope>NUCLEOTIDE SEQUENCE [LARGE SCALE GENOMIC DNA]</scope>
</reference>
<keyword evidence="9" id="KW-0256">Endoplasmic reticulum</keyword>
<evidence type="ECO:0000256" key="13">
    <source>
        <dbReference type="ARBA" id="ARBA00023136"/>
    </source>
</evidence>
<keyword evidence="7" id="KW-0677">Repeat</keyword>
<dbReference type="Gene3D" id="2.60.40.150">
    <property type="entry name" value="C2 domain"/>
    <property type="match status" value="3"/>
</dbReference>